<evidence type="ECO:0000256" key="1">
    <source>
        <dbReference type="SAM" id="MobiDB-lite"/>
    </source>
</evidence>
<feature type="region of interest" description="Disordered" evidence="1">
    <location>
        <begin position="21"/>
        <end position="70"/>
    </location>
</feature>
<proteinExistence type="predicted"/>
<evidence type="ECO:0000313" key="2">
    <source>
        <dbReference type="EMBL" id="GAU87208.1"/>
    </source>
</evidence>
<organism evidence="2 3">
    <name type="scientific">Ramazzottius varieornatus</name>
    <name type="common">Water bear</name>
    <name type="synonym">Tardigrade</name>
    <dbReference type="NCBI Taxonomy" id="947166"/>
    <lineage>
        <taxon>Eukaryota</taxon>
        <taxon>Metazoa</taxon>
        <taxon>Ecdysozoa</taxon>
        <taxon>Tardigrada</taxon>
        <taxon>Eutardigrada</taxon>
        <taxon>Parachela</taxon>
        <taxon>Hypsibioidea</taxon>
        <taxon>Ramazzottiidae</taxon>
        <taxon>Ramazzottius</taxon>
    </lineage>
</organism>
<keyword evidence="3" id="KW-1185">Reference proteome</keyword>
<evidence type="ECO:0000313" key="3">
    <source>
        <dbReference type="Proteomes" id="UP000186922"/>
    </source>
</evidence>
<feature type="compositionally biased region" description="Acidic residues" evidence="1">
    <location>
        <begin position="25"/>
        <end position="49"/>
    </location>
</feature>
<gene>
    <name evidence="2" type="primary">RvY_00091-1</name>
    <name evidence="2" type="synonym">RvY_00091.1</name>
    <name evidence="2" type="ORF">RvY_00091</name>
</gene>
<accession>A0A1D1UM42</accession>
<name>A0A1D1UM42_RAMVA</name>
<dbReference type="Proteomes" id="UP000186922">
    <property type="component" value="Unassembled WGS sequence"/>
</dbReference>
<comment type="caution">
    <text evidence="2">The sequence shown here is derived from an EMBL/GenBank/DDBJ whole genome shotgun (WGS) entry which is preliminary data.</text>
</comment>
<reference evidence="2 3" key="1">
    <citation type="journal article" date="2016" name="Nat. Commun.">
        <title>Extremotolerant tardigrade genome and improved radiotolerance of human cultured cells by tardigrade-unique protein.</title>
        <authorList>
            <person name="Hashimoto T."/>
            <person name="Horikawa D.D."/>
            <person name="Saito Y."/>
            <person name="Kuwahara H."/>
            <person name="Kozuka-Hata H."/>
            <person name="Shin-I T."/>
            <person name="Minakuchi Y."/>
            <person name="Ohishi K."/>
            <person name="Motoyama A."/>
            <person name="Aizu T."/>
            <person name="Enomoto A."/>
            <person name="Kondo K."/>
            <person name="Tanaka S."/>
            <person name="Hara Y."/>
            <person name="Koshikawa S."/>
            <person name="Sagara H."/>
            <person name="Miura T."/>
            <person name="Yokobori S."/>
            <person name="Miyagawa K."/>
            <person name="Suzuki Y."/>
            <person name="Kubo T."/>
            <person name="Oyama M."/>
            <person name="Kohara Y."/>
            <person name="Fujiyama A."/>
            <person name="Arakawa K."/>
            <person name="Katayama T."/>
            <person name="Toyoda A."/>
            <person name="Kunieda T."/>
        </authorList>
    </citation>
    <scope>NUCLEOTIDE SEQUENCE [LARGE SCALE GENOMIC DNA]</scope>
    <source>
        <strain evidence="2 3">YOKOZUNA-1</strain>
    </source>
</reference>
<protein>
    <submittedName>
        <fullName evidence="2">Uncharacterized protein</fullName>
    </submittedName>
</protein>
<dbReference type="AlphaFoldDB" id="A0A1D1UM42"/>
<dbReference type="EMBL" id="BDGG01000001">
    <property type="protein sequence ID" value="GAU87208.1"/>
    <property type="molecule type" value="Genomic_DNA"/>
</dbReference>
<sequence>MSDLGPERFTRRLETFRTVTQQFIDDLENPTDDEEESAEGAENPEEPNDAPEGQPLGSSGPSCLTGRLAQRKTGYGRKTLWLLCGETKLSRTSF</sequence>